<keyword evidence="3" id="KW-1185">Reference proteome</keyword>
<dbReference type="OrthoDB" id="9794403at2"/>
<sequence length="145" mass="16870">MTTPGMRALRAGRRSIPGHYYHITLVTRRRYPFFEDFRTACKACRTFSISTLDAQCETQSFVVMPDHVHWLLQLKGDLAHAVRIYKSHVSMSVGLRVWDTGYYDRALRSDEDIRTVARYIVANPLRAGLVENIGEYPYWDAIWLD</sequence>
<dbReference type="Gene3D" id="3.30.70.1290">
    <property type="entry name" value="Transposase IS200-like"/>
    <property type="match status" value="1"/>
</dbReference>
<dbReference type="RefSeq" id="WP_066447238.1">
    <property type="nucleotide sequence ID" value="NZ_CP014226.1"/>
</dbReference>
<feature type="domain" description="Transposase IS200-like" evidence="1">
    <location>
        <begin position="16"/>
        <end position="123"/>
    </location>
</feature>
<name>A0A0X8HDI5_9GAMM</name>
<dbReference type="InterPro" id="IPR002686">
    <property type="entry name" value="Transposase_17"/>
</dbReference>
<dbReference type="AlphaFoldDB" id="A0A0X8HDI5"/>
<dbReference type="PANTHER" id="PTHR36966:SF1">
    <property type="entry name" value="REP-ASSOCIATED TYROSINE TRANSPOSASE"/>
    <property type="match status" value="1"/>
</dbReference>
<dbReference type="GO" id="GO:0004803">
    <property type="term" value="F:transposase activity"/>
    <property type="evidence" value="ECO:0007669"/>
    <property type="project" value="InterPro"/>
</dbReference>
<dbReference type="Proteomes" id="UP000063387">
    <property type="component" value="Chromosome"/>
</dbReference>
<reference evidence="2 3" key="2">
    <citation type="submission" date="2016-02" db="EMBL/GenBank/DDBJ databases">
        <authorList>
            <person name="Wen L."/>
            <person name="He K."/>
            <person name="Yang H."/>
        </authorList>
    </citation>
    <scope>NUCLEOTIDE SEQUENCE [LARGE SCALE GENOMIC DNA]</scope>
    <source>
        <strain evidence="2 3">AGD 8-3</strain>
    </source>
</reference>
<proteinExistence type="predicted"/>
<accession>A0A0X8HDI5</accession>
<dbReference type="InterPro" id="IPR052715">
    <property type="entry name" value="RAYT_transposase"/>
</dbReference>
<dbReference type="GO" id="GO:0043565">
    <property type="term" value="F:sequence-specific DNA binding"/>
    <property type="evidence" value="ECO:0007669"/>
    <property type="project" value="TreeGrafter"/>
</dbReference>
<dbReference type="STRING" id="507626.LOKO_01564"/>
<organism evidence="2 3">
    <name type="scientific">Halomonas chromatireducens</name>
    <dbReference type="NCBI Taxonomy" id="507626"/>
    <lineage>
        <taxon>Bacteria</taxon>
        <taxon>Pseudomonadati</taxon>
        <taxon>Pseudomonadota</taxon>
        <taxon>Gammaproteobacteria</taxon>
        <taxon>Oceanospirillales</taxon>
        <taxon>Halomonadaceae</taxon>
        <taxon>Halomonas</taxon>
    </lineage>
</organism>
<evidence type="ECO:0000259" key="1">
    <source>
        <dbReference type="SMART" id="SM01321"/>
    </source>
</evidence>
<reference evidence="2 3" key="1">
    <citation type="journal article" date="2016" name="Genome Announc.">
        <title>Draft Genome Sequence of 'Halomonas chromatireducens' Strain AGD 8-3, a Haloalkaliphilic Chromate- and Selenite-Reducing Gammaproteobacterium.</title>
        <authorList>
            <person name="Sharko F.S."/>
            <person name="Shapovalova A.A."/>
            <person name="Tsygankova S.V."/>
            <person name="Komova A.V."/>
            <person name="Boulygina E.S."/>
            <person name="Teslyuk A.B."/>
            <person name="Gotovtsev P.M."/>
            <person name="Namsaraev Z.B."/>
            <person name="Khijniak T.V."/>
            <person name="Nedoluzhko A.V."/>
            <person name="Vasilov R.G."/>
        </authorList>
    </citation>
    <scope>NUCLEOTIDE SEQUENCE [LARGE SCALE GENOMIC DNA]</scope>
    <source>
        <strain evidence="2 3">AGD 8-3</strain>
    </source>
</reference>
<dbReference type="SMART" id="SM01321">
    <property type="entry name" value="Y1_Tnp"/>
    <property type="match status" value="1"/>
</dbReference>
<dbReference type="PANTHER" id="PTHR36966">
    <property type="entry name" value="REP-ASSOCIATED TYROSINE TRANSPOSASE"/>
    <property type="match status" value="1"/>
</dbReference>
<dbReference type="InterPro" id="IPR036515">
    <property type="entry name" value="Transposase_17_sf"/>
</dbReference>
<dbReference type="EMBL" id="CP014226">
    <property type="protein sequence ID" value="AMD00632.1"/>
    <property type="molecule type" value="Genomic_DNA"/>
</dbReference>
<evidence type="ECO:0000313" key="2">
    <source>
        <dbReference type="EMBL" id="AMD00632.1"/>
    </source>
</evidence>
<dbReference type="SUPFAM" id="SSF143422">
    <property type="entry name" value="Transposase IS200-like"/>
    <property type="match status" value="1"/>
</dbReference>
<protein>
    <submittedName>
        <fullName evidence="2">Transposase IS200 like protein</fullName>
    </submittedName>
</protein>
<dbReference type="PATRIC" id="fig|507626.3.peg.1553"/>
<gene>
    <name evidence="2" type="ORF">LOKO_01564</name>
</gene>
<dbReference type="Pfam" id="PF01797">
    <property type="entry name" value="Y1_Tnp"/>
    <property type="match status" value="1"/>
</dbReference>
<evidence type="ECO:0000313" key="3">
    <source>
        <dbReference type="Proteomes" id="UP000063387"/>
    </source>
</evidence>
<dbReference type="GO" id="GO:0006313">
    <property type="term" value="P:DNA transposition"/>
    <property type="evidence" value="ECO:0007669"/>
    <property type="project" value="InterPro"/>
</dbReference>
<dbReference type="NCBIfam" id="NF047646">
    <property type="entry name" value="REP_Tyr_transpos"/>
    <property type="match status" value="1"/>
</dbReference>
<dbReference type="KEGG" id="hco:LOKO_01564"/>